<protein>
    <submittedName>
        <fullName evidence="2">Uncharacterized protein</fullName>
    </submittedName>
</protein>
<feature type="region of interest" description="Disordered" evidence="1">
    <location>
        <begin position="1"/>
        <end position="36"/>
    </location>
</feature>
<feature type="compositionally biased region" description="Basic residues" evidence="1">
    <location>
        <begin position="1"/>
        <end position="15"/>
    </location>
</feature>
<feature type="compositionally biased region" description="Basic and acidic residues" evidence="1">
    <location>
        <begin position="17"/>
        <end position="36"/>
    </location>
</feature>
<dbReference type="EMBL" id="JAVIZQ010000001">
    <property type="protein sequence ID" value="MDR6144016.1"/>
    <property type="molecule type" value="Genomic_DNA"/>
</dbReference>
<evidence type="ECO:0000256" key="1">
    <source>
        <dbReference type="SAM" id="MobiDB-lite"/>
    </source>
</evidence>
<evidence type="ECO:0000313" key="3">
    <source>
        <dbReference type="Proteomes" id="UP001249291"/>
    </source>
</evidence>
<reference evidence="2 3" key="1">
    <citation type="submission" date="2023-08" db="EMBL/GenBank/DDBJ databases">
        <title>Functional and genomic diversity of the sorghum phyllosphere microbiome.</title>
        <authorList>
            <person name="Shade A."/>
        </authorList>
    </citation>
    <scope>NUCLEOTIDE SEQUENCE [LARGE SCALE GENOMIC DNA]</scope>
    <source>
        <strain evidence="2 3">SORGH_AS_0445</strain>
    </source>
</reference>
<evidence type="ECO:0000313" key="2">
    <source>
        <dbReference type="EMBL" id="MDR6144016.1"/>
    </source>
</evidence>
<name>A0ABU1HVE7_9MICO</name>
<organism evidence="2 3">
    <name type="scientific">Microbacterium foliorum</name>
    <dbReference type="NCBI Taxonomy" id="104336"/>
    <lineage>
        <taxon>Bacteria</taxon>
        <taxon>Bacillati</taxon>
        <taxon>Actinomycetota</taxon>
        <taxon>Actinomycetes</taxon>
        <taxon>Micrococcales</taxon>
        <taxon>Microbacteriaceae</taxon>
        <taxon>Microbacterium</taxon>
    </lineage>
</organism>
<gene>
    <name evidence="2" type="ORF">QE375_003570</name>
</gene>
<accession>A0ABU1HVE7</accession>
<keyword evidence="3" id="KW-1185">Reference proteome</keyword>
<dbReference type="Proteomes" id="UP001249291">
    <property type="component" value="Unassembled WGS sequence"/>
</dbReference>
<proteinExistence type="predicted"/>
<sequence>MERRTRRRCHPRASRRTAVESVRRREHSDLSTREFRHTVESERASELVVGKPGDQTFDVADLGDRLHLTLAGVSVEYDYARDIAFFEAAGVLLTTVIAGDQRLLPAVVRRPLRNGDARVSRVQTADGMKT</sequence>
<comment type="caution">
    <text evidence="2">The sequence shown here is derived from an EMBL/GenBank/DDBJ whole genome shotgun (WGS) entry which is preliminary data.</text>
</comment>
<dbReference type="RefSeq" id="WP_309693789.1">
    <property type="nucleotide sequence ID" value="NZ_JAVIZQ010000001.1"/>
</dbReference>